<protein>
    <submittedName>
        <fullName evidence="1">Uncharacterized protein</fullName>
    </submittedName>
</protein>
<reference evidence="1 2" key="1">
    <citation type="submission" date="2006-06" db="EMBL/GenBank/DDBJ databases">
        <authorList>
            <person name="Moran M.A."/>
            <person name="Ferriera S."/>
            <person name="Johnson J."/>
            <person name="Kravitz S."/>
            <person name="Beeson K."/>
            <person name="Sutton G."/>
            <person name="Rogers Y.-H."/>
            <person name="Friedman R."/>
            <person name="Frazier M."/>
            <person name="Venter J.C."/>
        </authorList>
    </citation>
    <scope>NUCLEOTIDE SEQUENCE [LARGE SCALE GENOMIC DNA]</scope>
    <source>
        <strain evidence="1 2">E-37</strain>
    </source>
</reference>
<evidence type="ECO:0000313" key="2">
    <source>
        <dbReference type="Proteomes" id="UP000005713"/>
    </source>
</evidence>
<accession>A3K669</accession>
<name>A3K669_SAGS3</name>
<keyword evidence="2" id="KW-1185">Reference proteome</keyword>
<dbReference type="Proteomes" id="UP000005713">
    <property type="component" value="Unassembled WGS sequence"/>
</dbReference>
<organism evidence="1 2">
    <name type="scientific">Sagittula stellata (strain ATCC 700073 / DSM 11524 / E-37)</name>
    <dbReference type="NCBI Taxonomy" id="388399"/>
    <lineage>
        <taxon>Bacteria</taxon>
        <taxon>Pseudomonadati</taxon>
        <taxon>Pseudomonadota</taxon>
        <taxon>Alphaproteobacteria</taxon>
        <taxon>Rhodobacterales</taxon>
        <taxon>Roseobacteraceae</taxon>
        <taxon>Sagittula</taxon>
    </lineage>
</organism>
<gene>
    <name evidence="1" type="ORF">SSE37_06269</name>
</gene>
<evidence type="ECO:0000313" key="1">
    <source>
        <dbReference type="EMBL" id="EBA07219.1"/>
    </source>
</evidence>
<sequence length="98" mass="9737">MAVLVATLLLVTGVTLVMTVSALPPRDGAPVVVIAAPWSPGASAMVRASGGRTITPWPQQGLAAMAVFDGRASADRLHGLGAWALVDGAGIAAFCGVS</sequence>
<dbReference type="EMBL" id="AAYA01000010">
    <property type="protein sequence ID" value="EBA07219.1"/>
    <property type="molecule type" value="Genomic_DNA"/>
</dbReference>
<proteinExistence type="predicted"/>
<dbReference type="AlphaFoldDB" id="A3K669"/>
<comment type="caution">
    <text evidence="1">The sequence shown here is derived from an EMBL/GenBank/DDBJ whole genome shotgun (WGS) entry which is preliminary data.</text>
</comment>